<dbReference type="AlphaFoldDB" id="A0A0E9X7B6"/>
<accession>A0A0E9X7B6</accession>
<proteinExistence type="predicted"/>
<protein>
    <submittedName>
        <fullName evidence="1">Uncharacterized protein</fullName>
    </submittedName>
</protein>
<evidence type="ECO:0000313" key="1">
    <source>
        <dbReference type="EMBL" id="JAH97598.1"/>
    </source>
</evidence>
<sequence length="64" mass="7356">MIITYIQLALVTLENTPIFQEIILTLLTVLTCETEVPVTVTYNNNYEPMANLTDLYKMGHYEDS</sequence>
<name>A0A0E9X7B6_ANGAN</name>
<reference evidence="1" key="2">
    <citation type="journal article" date="2015" name="Fish Shellfish Immunol.">
        <title>Early steps in the European eel (Anguilla anguilla)-Vibrio vulnificus interaction in the gills: Role of the RtxA13 toxin.</title>
        <authorList>
            <person name="Callol A."/>
            <person name="Pajuelo D."/>
            <person name="Ebbesson L."/>
            <person name="Teles M."/>
            <person name="MacKenzie S."/>
            <person name="Amaro C."/>
        </authorList>
    </citation>
    <scope>NUCLEOTIDE SEQUENCE</scope>
</reference>
<dbReference type="EMBL" id="GBXM01010979">
    <property type="protein sequence ID" value="JAH97598.1"/>
    <property type="molecule type" value="Transcribed_RNA"/>
</dbReference>
<organism evidence="1">
    <name type="scientific">Anguilla anguilla</name>
    <name type="common">European freshwater eel</name>
    <name type="synonym">Muraena anguilla</name>
    <dbReference type="NCBI Taxonomy" id="7936"/>
    <lineage>
        <taxon>Eukaryota</taxon>
        <taxon>Metazoa</taxon>
        <taxon>Chordata</taxon>
        <taxon>Craniata</taxon>
        <taxon>Vertebrata</taxon>
        <taxon>Euteleostomi</taxon>
        <taxon>Actinopterygii</taxon>
        <taxon>Neopterygii</taxon>
        <taxon>Teleostei</taxon>
        <taxon>Anguilliformes</taxon>
        <taxon>Anguillidae</taxon>
        <taxon>Anguilla</taxon>
    </lineage>
</organism>
<reference evidence="1" key="1">
    <citation type="submission" date="2014-11" db="EMBL/GenBank/DDBJ databases">
        <authorList>
            <person name="Amaro Gonzalez C."/>
        </authorList>
    </citation>
    <scope>NUCLEOTIDE SEQUENCE</scope>
</reference>